<feature type="non-terminal residue" evidence="2">
    <location>
        <position position="1"/>
    </location>
</feature>
<protein>
    <recommendedName>
        <fullName evidence="1">Tf2-1-like SH3-like domain-containing protein</fullName>
    </recommendedName>
</protein>
<organism evidence="2 3">
    <name type="scientific">Golovinomyces cichoracearum</name>
    <dbReference type="NCBI Taxonomy" id="62708"/>
    <lineage>
        <taxon>Eukaryota</taxon>
        <taxon>Fungi</taxon>
        <taxon>Dikarya</taxon>
        <taxon>Ascomycota</taxon>
        <taxon>Pezizomycotina</taxon>
        <taxon>Leotiomycetes</taxon>
        <taxon>Erysiphales</taxon>
        <taxon>Erysiphaceae</taxon>
        <taxon>Golovinomyces</taxon>
    </lineage>
</organism>
<proteinExistence type="predicted"/>
<dbReference type="InterPro" id="IPR056924">
    <property type="entry name" value="SH3_Tf2-1"/>
</dbReference>
<dbReference type="AlphaFoldDB" id="A0A420J8J0"/>
<reference evidence="2 3" key="1">
    <citation type="journal article" date="2018" name="BMC Genomics">
        <title>Comparative genome analyses reveal sequence features reflecting distinct modes of host-adaptation between dicot and monocot powdery mildew.</title>
        <authorList>
            <person name="Wu Y."/>
            <person name="Ma X."/>
            <person name="Pan Z."/>
            <person name="Kale S.D."/>
            <person name="Song Y."/>
            <person name="King H."/>
            <person name="Zhang Q."/>
            <person name="Presley C."/>
            <person name="Deng X."/>
            <person name="Wei C.I."/>
            <person name="Xiao S."/>
        </authorList>
    </citation>
    <scope>NUCLEOTIDE SEQUENCE [LARGE SCALE GENOMIC DNA]</scope>
    <source>
        <strain evidence="2">UCSC1</strain>
    </source>
</reference>
<dbReference type="OrthoDB" id="3561256at2759"/>
<sequence>PITVYVGIRNWRTERPAKKLDDKYAGPWKVTRIISGSKAVEVDLPESLTSEGMFNVFHSNLLRLYIPNPVPFQEPSRPYIGYGKSFVKG</sequence>
<dbReference type="Proteomes" id="UP000285405">
    <property type="component" value="Unassembled WGS sequence"/>
</dbReference>
<dbReference type="Pfam" id="PF24626">
    <property type="entry name" value="SH3_Tf2-1"/>
    <property type="match status" value="1"/>
</dbReference>
<comment type="caution">
    <text evidence="2">The sequence shown here is derived from an EMBL/GenBank/DDBJ whole genome shotgun (WGS) entry which is preliminary data.</text>
</comment>
<dbReference type="EMBL" id="MCBR01000718">
    <property type="protein sequence ID" value="RKF83076.1"/>
    <property type="molecule type" value="Genomic_DNA"/>
</dbReference>
<feature type="domain" description="Tf2-1-like SH3-like" evidence="1">
    <location>
        <begin position="4"/>
        <end position="65"/>
    </location>
</feature>
<gene>
    <name evidence="2" type="ORF">GcC1_007027</name>
</gene>
<accession>A0A420J8J0</accession>
<name>A0A420J8J0_9PEZI</name>
<evidence type="ECO:0000259" key="1">
    <source>
        <dbReference type="Pfam" id="PF24626"/>
    </source>
</evidence>
<evidence type="ECO:0000313" key="3">
    <source>
        <dbReference type="Proteomes" id="UP000285405"/>
    </source>
</evidence>
<evidence type="ECO:0000313" key="2">
    <source>
        <dbReference type="EMBL" id="RKF83076.1"/>
    </source>
</evidence>